<reference evidence="2 3" key="1">
    <citation type="journal article" date="2015" name="Nature">
        <title>rRNA introns, odd ribosomes, and small enigmatic genomes across a large radiation of phyla.</title>
        <authorList>
            <person name="Brown C.T."/>
            <person name="Hug L.A."/>
            <person name="Thomas B.C."/>
            <person name="Sharon I."/>
            <person name="Castelle C.J."/>
            <person name="Singh A."/>
            <person name="Wilkins M.J."/>
            <person name="Williams K.H."/>
            <person name="Banfield J.F."/>
        </authorList>
    </citation>
    <scope>NUCLEOTIDE SEQUENCE [LARGE SCALE GENOMIC DNA]</scope>
</reference>
<keyword evidence="1" id="KW-1133">Transmembrane helix</keyword>
<keyword evidence="1" id="KW-0472">Membrane</keyword>
<organism evidence="2 3">
    <name type="scientific">Candidatus Magasanikbacteria bacterium GW2011_GWE2_42_7</name>
    <dbReference type="NCBI Taxonomy" id="1619052"/>
    <lineage>
        <taxon>Bacteria</taxon>
        <taxon>Candidatus Magasanikiibacteriota</taxon>
    </lineage>
</organism>
<comment type="caution">
    <text evidence="2">The sequence shown here is derived from an EMBL/GenBank/DDBJ whole genome shotgun (WGS) entry which is preliminary data.</text>
</comment>
<proteinExistence type="predicted"/>
<evidence type="ECO:0000256" key="1">
    <source>
        <dbReference type="SAM" id="Phobius"/>
    </source>
</evidence>
<sequence>MKKKLPAPVVDSLKVAPEEHAVLTDLLKKNIAWSEAIYKQNVSIQKHLRWMTAMGYVRVLILLVPLVLGIIYLPPLLSAAWDQYQAVIGLGNGGVRFDAETIRKLLDQFAAQ</sequence>
<feature type="transmembrane region" description="Helical" evidence="1">
    <location>
        <begin position="55"/>
        <end position="73"/>
    </location>
</feature>
<evidence type="ECO:0000313" key="3">
    <source>
        <dbReference type="Proteomes" id="UP000033867"/>
    </source>
</evidence>
<dbReference type="Proteomes" id="UP000033867">
    <property type="component" value="Unassembled WGS sequence"/>
</dbReference>
<evidence type="ECO:0000313" key="2">
    <source>
        <dbReference type="EMBL" id="KKS72001.1"/>
    </source>
</evidence>
<name>A0A0G1DMD5_9BACT</name>
<dbReference type="EMBL" id="LCEK01000015">
    <property type="protein sequence ID" value="KKS72001.1"/>
    <property type="molecule type" value="Genomic_DNA"/>
</dbReference>
<dbReference type="AlphaFoldDB" id="A0A0G1DMD5"/>
<accession>A0A0G1DMD5</accession>
<gene>
    <name evidence="2" type="ORF">UV42_C0015G0004</name>
</gene>
<keyword evidence="1" id="KW-0812">Transmembrane</keyword>
<protein>
    <submittedName>
        <fullName evidence="2">Uncharacterized protein</fullName>
    </submittedName>
</protein>